<feature type="binding site" evidence="20">
    <location>
        <position position="286"/>
    </location>
    <ligand>
        <name>GTP</name>
        <dbReference type="ChEBI" id="CHEBI:37565"/>
    </ligand>
</feature>
<evidence type="ECO:0000256" key="13">
    <source>
        <dbReference type="ARBA" id="ARBA00022842"/>
    </source>
</evidence>
<dbReference type="Gene3D" id="3.90.870.10">
    <property type="entry name" value="DHBP synthase"/>
    <property type="match status" value="1"/>
</dbReference>
<keyword evidence="11 20" id="KW-0378">Hydrolase</keyword>
<feature type="region of interest" description="DHBP synthase" evidence="20">
    <location>
        <begin position="1"/>
        <end position="213"/>
    </location>
</feature>
<feature type="binding site" evidence="20">
    <location>
        <position position="365"/>
    </location>
    <ligand>
        <name>GTP</name>
        <dbReference type="ChEBI" id="CHEBI:37565"/>
    </ligand>
</feature>
<dbReference type="GO" id="GO:0000287">
    <property type="term" value="F:magnesium ion binding"/>
    <property type="evidence" value="ECO:0007669"/>
    <property type="project" value="UniProtKB-UniRule"/>
</dbReference>
<reference evidence="22 23" key="2">
    <citation type="journal article" date="2016" name="ISME J.">
        <title>Characterization of the first cultured representative of Verrucomicrobia subdivision 5 indicates the proposal of a novel phylum.</title>
        <authorList>
            <person name="Spring S."/>
            <person name="Bunk B."/>
            <person name="Sproer C."/>
            <person name="Schumann P."/>
            <person name="Rohde M."/>
            <person name="Tindall B.J."/>
            <person name="Klenk H.P."/>
        </authorList>
    </citation>
    <scope>NUCLEOTIDE SEQUENCE [LARGE SCALE GENOMIC DNA]</scope>
    <source>
        <strain evidence="22 23">L21-Fru-AB</strain>
    </source>
</reference>
<dbReference type="Proteomes" id="UP000035268">
    <property type="component" value="Chromosome"/>
</dbReference>
<feature type="binding site" evidence="20">
    <location>
        <position position="38"/>
    </location>
    <ligand>
        <name>Mg(2+)</name>
        <dbReference type="ChEBI" id="CHEBI:18420"/>
        <label>2</label>
    </ligand>
</feature>
<evidence type="ECO:0000256" key="6">
    <source>
        <dbReference type="ARBA" id="ARBA00005520"/>
    </source>
</evidence>
<dbReference type="InterPro" id="IPR036144">
    <property type="entry name" value="RibA-like_sf"/>
</dbReference>
<keyword evidence="8 20" id="KW-0686">Riboflavin biosynthesis</keyword>
<feature type="binding site" evidence="20">
    <location>
        <position position="330"/>
    </location>
    <ligand>
        <name>GTP</name>
        <dbReference type="ChEBI" id="CHEBI:37565"/>
    </ligand>
</feature>
<keyword evidence="12 20" id="KW-0862">Zinc</keyword>
<dbReference type="EMBL" id="CP010904">
    <property type="protein sequence ID" value="AKJ65020.1"/>
    <property type="molecule type" value="Genomic_DNA"/>
</dbReference>
<dbReference type="CDD" id="cd00641">
    <property type="entry name" value="GTP_cyclohydro2"/>
    <property type="match status" value="1"/>
</dbReference>
<evidence type="ECO:0000256" key="8">
    <source>
        <dbReference type="ARBA" id="ARBA00022619"/>
    </source>
</evidence>
<feature type="binding site" evidence="20">
    <location>
        <position position="176"/>
    </location>
    <ligand>
        <name>D-ribulose 5-phosphate</name>
        <dbReference type="ChEBI" id="CHEBI:58121"/>
    </ligand>
</feature>
<evidence type="ECO:0000256" key="12">
    <source>
        <dbReference type="ARBA" id="ARBA00022833"/>
    </source>
</evidence>
<dbReference type="Pfam" id="PF00926">
    <property type="entry name" value="DHBP_synthase"/>
    <property type="match status" value="1"/>
</dbReference>
<dbReference type="InterPro" id="IPR000422">
    <property type="entry name" value="DHBP_synthase_RibB"/>
</dbReference>
<feature type="binding site" evidence="20">
    <location>
        <position position="38"/>
    </location>
    <ligand>
        <name>Mg(2+)</name>
        <dbReference type="ChEBI" id="CHEBI:18420"/>
        <label>1</label>
    </ligand>
</feature>
<comment type="similarity">
    <text evidence="6 20">In the N-terminal section; belongs to the DHBP synthase family.</text>
</comment>
<dbReference type="HAMAP" id="MF_01283">
    <property type="entry name" value="RibBA"/>
    <property type="match status" value="1"/>
</dbReference>
<feature type="binding site" evidence="20">
    <location>
        <begin position="37"/>
        <end position="38"/>
    </location>
    <ligand>
        <name>D-ribulose 5-phosphate</name>
        <dbReference type="ChEBI" id="CHEBI:58121"/>
    </ligand>
</feature>
<keyword evidence="16 20" id="KW-0456">Lyase</keyword>
<dbReference type="GO" id="GO:0030145">
    <property type="term" value="F:manganese ion binding"/>
    <property type="evidence" value="ECO:0007669"/>
    <property type="project" value="UniProtKB-UniRule"/>
</dbReference>
<dbReference type="UniPathway" id="UPA00275">
    <property type="reaction ID" value="UER00399"/>
</dbReference>
<comment type="cofactor">
    <cofactor evidence="20">
        <name>Zn(2+)</name>
        <dbReference type="ChEBI" id="CHEBI:29105"/>
    </cofactor>
    <text evidence="20">Binds 1 zinc ion per subunit.</text>
</comment>
<evidence type="ECO:0000256" key="14">
    <source>
        <dbReference type="ARBA" id="ARBA00023134"/>
    </source>
</evidence>
<dbReference type="Gene3D" id="3.40.50.10990">
    <property type="entry name" value="GTP cyclohydrolase II"/>
    <property type="match status" value="1"/>
</dbReference>
<comment type="function">
    <text evidence="18 20">Catalyzes the conversion of GTP to 2,5-diamino-6-ribosylamino-4(3H)-pyrimidinone 5'-phosphate (DARP), formate and pyrophosphate.</text>
</comment>
<comment type="pathway">
    <text evidence="5 20">Cofactor biosynthesis; riboflavin biosynthesis; 2-hydroxy-3-oxobutyl phosphate from D-ribulose 5-phosphate: step 1/1.</text>
</comment>
<sequence length="410" mass="45959">MSAEGTEREALVPDPLPEVIEDIRAGRMVIVVDDEHRENEGDLICAAEHVTPEMLNFMVARGRGLVCVPMAGSELSRLGLTRMMPLQEEGDKYKTAFMDSVDVKEGTTTGISAAERALTARALADPEAAADDFLKPGHMFPLKSANGGVLERAGHTEATVDLARLAGCRPVGVCCEILNDDGTMARRDDLVTFAREHGLKLTTLAEIARHRFIHEDLVELEREVRMPTDYGDFRMRMYVSEVDPLPHLALIRGEPTEERPHPMVRVHSECLTGDVFGSQRCDCGPQLRTAMRRVSEYGYGAIVYMRQEGRGIGLSKKIHAYELQEKGMDTVEANEHLGFQPDLRDYGIGAQILRHLGMRRIRLLTNNPAKIEGLDKYGIRVEERVPLILPCSEYNARYLKTKREKLRHML</sequence>
<comment type="pathway">
    <text evidence="4 20">Cofactor biosynthesis; riboflavin biosynthesis; 5-amino-6-(D-ribitylamino)uracil from GTP: step 1/4.</text>
</comment>
<dbReference type="InterPro" id="IPR032677">
    <property type="entry name" value="GTP_cyclohydro_II"/>
</dbReference>
<dbReference type="GO" id="GO:0009231">
    <property type="term" value="P:riboflavin biosynthetic process"/>
    <property type="evidence" value="ECO:0007669"/>
    <property type="project" value="UniProtKB-UniRule"/>
</dbReference>
<evidence type="ECO:0000256" key="3">
    <source>
        <dbReference type="ARBA" id="ARBA00002284"/>
    </source>
</evidence>
<keyword evidence="13 20" id="KW-0460">Magnesium</keyword>
<dbReference type="FunFam" id="3.40.50.10990:FF:000001">
    <property type="entry name" value="Riboflavin biosynthesis protein RibBA"/>
    <property type="match status" value="1"/>
</dbReference>
<dbReference type="GO" id="GO:0003935">
    <property type="term" value="F:GTP cyclohydrolase II activity"/>
    <property type="evidence" value="ECO:0007669"/>
    <property type="project" value="UniProtKB-UniRule"/>
</dbReference>
<accession>A0A0G3EJQ0</accession>
<dbReference type="HAMAP" id="MF_00180">
    <property type="entry name" value="RibB"/>
    <property type="match status" value="1"/>
</dbReference>
<keyword evidence="17 20" id="KW-0511">Multifunctional enzyme</keyword>
<dbReference type="STRING" id="1307763.L21SP4_01782"/>
<feature type="binding site" evidence="20">
    <location>
        <position position="42"/>
    </location>
    <ligand>
        <name>D-ribulose 5-phosphate</name>
        <dbReference type="ChEBI" id="CHEBI:58121"/>
    </ligand>
</feature>
<feature type="binding site" evidence="20">
    <location>
        <begin position="152"/>
        <end position="156"/>
    </location>
    <ligand>
        <name>D-ribulose 5-phosphate</name>
        <dbReference type="ChEBI" id="CHEBI:58121"/>
    </ligand>
</feature>
<comment type="catalytic activity">
    <reaction evidence="1 20">
        <text>D-ribulose 5-phosphate = (2S)-2-hydroxy-3-oxobutyl phosphate + formate + H(+)</text>
        <dbReference type="Rhea" id="RHEA:18457"/>
        <dbReference type="ChEBI" id="CHEBI:15378"/>
        <dbReference type="ChEBI" id="CHEBI:15740"/>
        <dbReference type="ChEBI" id="CHEBI:58121"/>
        <dbReference type="ChEBI" id="CHEBI:58830"/>
        <dbReference type="EC" id="4.1.99.12"/>
    </reaction>
</comment>
<keyword evidence="9 20" id="KW-0479">Metal-binding</keyword>
<feature type="site" description="Essential for DHBP synthase activity" evidence="20">
    <location>
        <position position="138"/>
    </location>
</feature>
<reference evidence="23" key="1">
    <citation type="submission" date="2015-02" db="EMBL/GenBank/DDBJ databases">
        <title>Description and complete genome sequence of the first cultured representative of the subdivision 5 of the Verrucomicrobia phylum.</title>
        <authorList>
            <person name="Spring S."/>
            <person name="Bunk B."/>
            <person name="Sproer C."/>
            <person name="Klenk H.-P."/>
        </authorList>
    </citation>
    <scope>NUCLEOTIDE SEQUENCE [LARGE SCALE GENOMIC DNA]</scope>
    <source>
        <strain evidence="23">L21-Fru-AB</strain>
    </source>
</reference>
<evidence type="ECO:0000256" key="18">
    <source>
        <dbReference type="ARBA" id="ARBA00043932"/>
    </source>
</evidence>
<feature type="binding site" evidence="20">
    <location>
        <begin position="308"/>
        <end position="310"/>
    </location>
    <ligand>
        <name>GTP</name>
        <dbReference type="ChEBI" id="CHEBI:37565"/>
    </ligand>
</feature>
<evidence type="ECO:0000256" key="11">
    <source>
        <dbReference type="ARBA" id="ARBA00022801"/>
    </source>
</evidence>
<dbReference type="KEGG" id="vbl:L21SP4_01782"/>
<dbReference type="PANTHER" id="PTHR21327:SF18">
    <property type="entry name" value="3,4-DIHYDROXY-2-BUTANONE 4-PHOSPHATE SYNTHASE"/>
    <property type="match status" value="1"/>
</dbReference>
<comment type="cofactor">
    <cofactor evidence="20">
        <name>Mg(2+)</name>
        <dbReference type="ChEBI" id="CHEBI:18420"/>
    </cofactor>
    <cofactor evidence="20">
        <name>Mn(2+)</name>
        <dbReference type="ChEBI" id="CHEBI:29035"/>
    </cofactor>
    <text evidence="20">Binds 2 divalent metal cations per subunit. Magnesium or manganese.</text>
</comment>
<evidence type="ECO:0000256" key="19">
    <source>
        <dbReference type="ARBA" id="ARBA00049295"/>
    </source>
</evidence>
<feature type="binding site" evidence="20">
    <location>
        <position position="155"/>
    </location>
    <ligand>
        <name>Mg(2+)</name>
        <dbReference type="ChEBI" id="CHEBI:18420"/>
        <label>2</label>
    </ligand>
</feature>
<dbReference type="GO" id="GO:0008686">
    <property type="term" value="F:3,4-dihydroxy-2-butanone-4-phosphate synthase activity"/>
    <property type="evidence" value="ECO:0007669"/>
    <property type="project" value="UniProtKB-UniRule"/>
</dbReference>
<evidence type="ECO:0000256" key="9">
    <source>
        <dbReference type="ARBA" id="ARBA00022723"/>
    </source>
</evidence>
<dbReference type="PIRSF" id="PIRSF001259">
    <property type="entry name" value="RibA"/>
    <property type="match status" value="1"/>
</dbReference>
<name>A0A0G3EJQ0_9BACT</name>
<evidence type="ECO:0000256" key="16">
    <source>
        <dbReference type="ARBA" id="ARBA00023239"/>
    </source>
</evidence>
<comment type="similarity">
    <text evidence="7 20">In the C-terminal section; belongs to the GTP cyclohydrolase II family.</text>
</comment>
<dbReference type="InterPro" id="IPR000926">
    <property type="entry name" value="RibA"/>
</dbReference>
<comment type="function">
    <text evidence="3 20">Catalyzes the conversion of D-ribulose 5-phosphate to formate and 3,4-dihydroxy-2-butanone 4-phosphate.</text>
</comment>
<evidence type="ECO:0000256" key="17">
    <source>
        <dbReference type="ARBA" id="ARBA00023268"/>
    </source>
</evidence>
<dbReference type="PATRIC" id="fig|1609981.3.peg.1849"/>
<feature type="site" description="Essential for DHBP synthase activity" evidence="20">
    <location>
        <position position="176"/>
    </location>
</feature>
<dbReference type="Pfam" id="PF00925">
    <property type="entry name" value="GTP_cyclohydro2"/>
    <property type="match status" value="1"/>
</dbReference>
<dbReference type="InterPro" id="IPR016299">
    <property type="entry name" value="Riboflavin_synth_RibBA"/>
</dbReference>
<dbReference type="SUPFAM" id="SSF55821">
    <property type="entry name" value="YrdC/RibB"/>
    <property type="match status" value="1"/>
</dbReference>
<evidence type="ECO:0000256" key="15">
    <source>
        <dbReference type="ARBA" id="ARBA00023211"/>
    </source>
</evidence>
<dbReference type="GO" id="GO:0005829">
    <property type="term" value="C:cytosol"/>
    <property type="evidence" value="ECO:0007669"/>
    <property type="project" value="TreeGrafter"/>
</dbReference>
<feature type="region of interest" description="GTP cyclohydrolase II" evidence="20">
    <location>
        <begin position="214"/>
        <end position="410"/>
    </location>
</feature>
<comment type="cofactor">
    <cofactor evidence="2">
        <name>Mn(2+)</name>
        <dbReference type="ChEBI" id="CHEBI:29035"/>
    </cofactor>
</comment>
<feature type="active site" description="Proton acceptor; for GTP cyclohydrolase activity" evidence="20">
    <location>
        <position position="342"/>
    </location>
</feature>
<dbReference type="NCBIfam" id="NF001591">
    <property type="entry name" value="PRK00393.1"/>
    <property type="match status" value="1"/>
</dbReference>
<evidence type="ECO:0000256" key="5">
    <source>
        <dbReference type="ARBA" id="ARBA00004904"/>
    </source>
</evidence>
<gene>
    <name evidence="20 22" type="primary">ribBA</name>
    <name evidence="22" type="ORF">L21SP4_01782</name>
</gene>
<proteinExistence type="inferred from homology"/>
<dbReference type="GO" id="GO:0008270">
    <property type="term" value="F:zinc ion binding"/>
    <property type="evidence" value="ECO:0007669"/>
    <property type="project" value="UniProtKB-UniRule"/>
</dbReference>
<dbReference type="NCBIfam" id="TIGR00505">
    <property type="entry name" value="ribA"/>
    <property type="match status" value="1"/>
</dbReference>
<evidence type="ECO:0000259" key="21">
    <source>
        <dbReference type="Pfam" id="PF00925"/>
    </source>
</evidence>
<organism evidence="22 23">
    <name type="scientific">Kiritimatiella glycovorans</name>
    <dbReference type="NCBI Taxonomy" id="1307763"/>
    <lineage>
        <taxon>Bacteria</taxon>
        <taxon>Pseudomonadati</taxon>
        <taxon>Kiritimatiellota</taxon>
        <taxon>Kiritimatiellia</taxon>
        <taxon>Kiritimatiellales</taxon>
        <taxon>Kiritimatiellaceae</taxon>
        <taxon>Kiritimatiella</taxon>
    </lineage>
</organism>
<evidence type="ECO:0000256" key="1">
    <source>
        <dbReference type="ARBA" id="ARBA00000141"/>
    </source>
</evidence>
<feature type="binding site" evidence="20">
    <location>
        <begin position="265"/>
        <end position="269"/>
    </location>
    <ligand>
        <name>GTP</name>
        <dbReference type="ChEBI" id="CHEBI:37565"/>
    </ligand>
</feature>
<dbReference type="NCBIfam" id="TIGR00506">
    <property type="entry name" value="ribB"/>
    <property type="match status" value="1"/>
</dbReference>
<dbReference type="PANTHER" id="PTHR21327">
    <property type="entry name" value="GTP CYCLOHYDROLASE II-RELATED"/>
    <property type="match status" value="1"/>
</dbReference>
<feature type="binding site" evidence="20">
    <location>
        <position position="281"/>
    </location>
    <ligand>
        <name>Zn(2+)</name>
        <dbReference type="ChEBI" id="CHEBI:29105"/>
        <note>catalytic</note>
    </ligand>
</feature>
<protein>
    <recommendedName>
        <fullName evidence="20">Riboflavin biosynthesis protein RibBA</fullName>
    </recommendedName>
    <domain>
        <recommendedName>
            <fullName evidence="20">3,4-dihydroxy-2-butanone 4-phosphate synthase</fullName>
            <shortName evidence="20">DHBP synthase</shortName>
            <ecNumber evidence="20">4.1.99.12</ecNumber>
        </recommendedName>
    </domain>
    <domain>
        <recommendedName>
            <fullName evidence="20">GTP cyclohydrolase-2</fullName>
            <ecNumber evidence="20">3.5.4.25</ecNumber>
        </recommendedName>
        <alternativeName>
            <fullName evidence="20">GTP cyclohydrolase II</fullName>
        </alternativeName>
    </domain>
</protein>
<dbReference type="InterPro" id="IPR017945">
    <property type="entry name" value="DHBP_synth_RibB-like_a/b_dom"/>
</dbReference>
<dbReference type="EC" id="4.1.99.12" evidence="20"/>
<evidence type="ECO:0000256" key="4">
    <source>
        <dbReference type="ARBA" id="ARBA00004853"/>
    </source>
</evidence>
<evidence type="ECO:0000256" key="7">
    <source>
        <dbReference type="ARBA" id="ARBA00008976"/>
    </source>
</evidence>
<evidence type="ECO:0000256" key="10">
    <source>
        <dbReference type="ARBA" id="ARBA00022741"/>
    </source>
</evidence>
<evidence type="ECO:0000256" key="2">
    <source>
        <dbReference type="ARBA" id="ARBA00001936"/>
    </source>
</evidence>
<dbReference type="HAMAP" id="MF_00179">
    <property type="entry name" value="RibA"/>
    <property type="match status" value="1"/>
</dbReference>
<evidence type="ECO:0000313" key="23">
    <source>
        <dbReference type="Proteomes" id="UP000035268"/>
    </source>
</evidence>
<dbReference type="FunFam" id="3.90.870.10:FF:000001">
    <property type="entry name" value="Riboflavin biosynthesis protein RibBA"/>
    <property type="match status" value="1"/>
</dbReference>
<feature type="binding site" evidence="20">
    <location>
        <position position="270"/>
    </location>
    <ligand>
        <name>Zn(2+)</name>
        <dbReference type="ChEBI" id="CHEBI:29105"/>
        <note>catalytic</note>
    </ligand>
</feature>
<dbReference type="EC" id="3.5.4.25" evidence="20"/>
<keyword evidence="23" id="KW-1185">Reference proteome</keyword>
<comment type="catalytic activity">
    <reaction evidence="19 20">
        <text>GTP + 4 H2O = 2,5-diamino-6-hydroxy-4-(5-phosphoribosylamino)-pyrimidine + formate + 2 phosphate + 3 H(+)</text>
        <dbReference type="Rhea" id="RHEA:23704"/>
        <dbReference type="ChEBI" id="CHEBI:15377"/>
        <dbReference type="ChEBI" id="CHEBI:15378"/>
        <dbReference type="ChEBI" id="CHEBI:15740"/>
        <dbReference type="ChEBI" id="CHEBI:37565"/>
        <dbReference type="ChEBI" id="CHEBI:43474"/>
        <dbReference type="ChEBI" id="CHEBI:58614"/>
        <dbReference type="EC" id="3.5.4.25"/>
    </reaction>
</comment>
<dbReference type="GO" id="GO:0005525">
    <property type="term" value="F:GTP binding"/>
    <property type="evidence" value="ECO:0007669"/>
    <property type="project" value="UniProtKB-KW"/>
</dbReference>
<feature type="active site" description="Nucleophile; for GTP cyclohydrolase activity" evidence="20">
    <location>
        <position position="344"/>
    </location>
</feature>
<dbReference type="SUPFAM" id="SSF142695">
    <property type="entry name" value="RibA-like"/>
    <property type="match status" value="1"/>
</dbReference>
<feature type="binding site" evidence="20">
    <location>
        <position position="370"/>
    </location>
    <ligand>
        <name>GTP</name>
        <dbReference type="ChEBI" id="CHEBI:37565"/>
    </ligand>
</feature>
<keyword evidence="10 20" id="KW-0547">Nucleotide-binding</keyword>
<keyword evidence="15 20" id="KW-0464">Manganese</keyword>
<feature type="domain" description="GTP cyclohydrolase II" evidence="21">
    <location>
        <begin position="223"/>
        <end position="386"/>
    </location>
</feature>
<dbReference type="AlphaFoldDB" id="A0A0G3EJQ0"/>
<evidence type="ECO:0000256" key="20">
    <source>
        <dbReference type="HAMAP-Rule" id="MF_01283"/>
    </source>
</evidence>
<keyword evidence="14 20" id="KW-0342">GTP-binding</keyword>
<feature type="binding site" evidence="20">
    <location>
        <position position="283"/>
    </location>
    <ligand>
        <name>Zn(2+)</name>
        <dbReference type="ChEBI" id="CHEBI:29105"/>
        <note>catalytic</note>
    </ligand>
</feature>
<evidence type="ECO:0000313" key="22">
    <source>
        <dbReference type="EMBL" id="AKJ65020.1"/>
    </source>
</evidence>